<evidence type="ECO:0000313" key="16">
    <source>
        <dbReference type="Proteomes" id="UP001153069"/>
    </source>
</evidence>
<dbReference type="GO" id="GO:0006071">
    <property type="term" value="P:glycerol metabolic process"/>
    <property type="evidence" value="ECO:0007669"/>
    <property type="project" value="UniProtKB-KW"/>
</dbReference>
<evidence type="ECO:0000313" key="15">
    <source>
        <dbReference type="EMBL" id="CAB9499666.1"/>
    </source>
</evidence>
<evidence type="ECO:0000256" key="8">
    <source>
        <dbReference type="ARBA" id="ARBA00022798"/>
    </source>
</evidence>
<organism evidence="15 16">
    <name type="scientific">Seminavis robusta</name>
    <dbReference type="NCBI Taxonomy" id="568900"/>
    <lineage>
        <taxon>Eukaryota</taxon>
        <taxon>Sar</taxon>
        <taxon>Stramenopiles</taxon>
        <taxon>Ochrophyta</taxon>
        <taxon>Bacillariophyta</taxon>
        <taxon>Bacillariophyceae</taxon>
        <taxon>Bacillariophycidae</taxon>
        <taxon>Naviculales</taxon>
        <taxon>Naviculaceae</taxon>
        <taxon>Seminavis</taxon>
    </lineage>
</organism>
<comment type="caution">
    <text evidence="15">The sequence shown here is derived from an EMBL/GenBank/DDBJ whole genome shotgun (WGS) entry which is preliminary data.</text>
</comment>
<evidence type="ECO:0000256" key="14">
    <source>
        <dbReference type="RuleBase" id="RU367023"/>
    </source>
</evidence>
<dbReference type="PANTHER" id="PTHR12317:SF0">
    <property type="entry name" value="ACYLTRANSFERASE"/>
    <property type="match status" value="1"/>
</dbReference>
<dbReference type="Pfam" id="PF03982">
    <property type="entry name" value="DAGAT"/>
    <property type="match status" value="1"/>
</dbReference>
<evidence type="ECO:0000256" key="7">
    <source>
        <dbReference type="ARBA" id="ARBA00022692"/>
    </source>
</evidence>
<dbReference type="GO" id="GO:0004144">
    <property type="term" value="F:diacylglycerol O-acyltransferase activity"/>
    <property type="evidence" value="ECO:0007669"/>
    <property type="project" value="TreeGrafter"/>
</dbReference>
<reference evidence="15" key="1">
    <citation type="submission" date="2020-06" db="EMBL/GenBank/DDBJ databases">
        <authorList>
            <consortium name="Plant Systems Biology data submission"/>
        </authorList>
    </citation>
    <scope>NUCLEOTIDE SEQUENCE</scope>
    <source>
        <strain evidence="15">D6</strain>
    </source>
</reference>
<comment type="pathway">
    <text evidence="2">Glycerolipid metabolism; triacylglycerol biosynthesis.</text>
</comment>
<evidence type="ECO:0000256" key="11">
    <source>
        <dbReference type="ARBA" id="ARBA00023098"/>
    </source>
</evidence>
<comment type="caution">
    <text evidence="14">Lacks conserved residue(s) required for the propagation of feature annotation.</text>
</comment>
<keyword evidence="8" id="KW-0319">Glycerol metabolism</keyword>
<comment type="subcellular location">
    <subcellularLocation>
        <location evidence="1 14">Endoplasmic reticulum membrane</location>
        <topology evidence="1 14">Multi-pass membrane protein</topology>
    </subcellularLocation>
</comment>
<keyword evidence="13" id="KW-0012">Acyltransferase</keyword>
<gene>
    <name evidence="15" type="ORF">SEMRO_66_G037160.1</name>
</gene>
<keyword evidence="9 14" id="KW-0256">Endoplasmic reticulum</keyword>
<keyword evidence="6 14" id="KW-0808">Transferase</keyword>
<dbReference type="GO" id="GO:0005789">
    <property type="term" value="C:endoplasmic reticulum membrane"/>
    <property type="evidence" value="ECO:0007669"/>
    <property type="project" value="UniProtKB-SubCell"/>
</dbReference>
<keyword evidence="11" id="KW-0443">Lipid metabolism</keyword>
<keyword evidence="7 14" id="KW-0812">Transmembrane</keyword>
<comment type="pathway">
    <text evidence="3">Lipid metabolism.</text>
</comment>
<evidence type="ECO:0000256" key="13">
    <source>
        <dbReference type="ARBA" id="ARBA00023315"/>
    </source>
</evidence>
<evidence type="ECO:0000256" key="12">
    <source>
        <dbReference type="ARBA" id="ARBA00023136"/>
    </source>
</evidence>
<protein>
    <recommendedName>
        <fullName evidence="14">Acyltransferase</fullName>
        <ecNumber evidence="14">2.3.1.-</ecNumber>
    </recommendedName>
</protein>
<dbReference type="EMBL" id="CAICTM010000065">
    <property type="protein sequence ID" value="CAB9499666.1"/>
    <property type="molecule type" value="Genomic_DNA"/>
</dbReference>
<dbReference type="Proteomes" id="UP001153069">
    <property type="component" value="Unassembled WGS sequence"/>
</dbReference>
<dbReference type="EC" id="2.3.1.-" evidence="14"/>
<dbReference type="AlphaFoldDB" id="A0A9N8DFC9"/>
<sequence length="345" mass="39022">MSRSETSVVVEKPQTTTRKITKTSINTTTCRSNEISTARWLLGMAMATTFCCVYFFAPIYIITSILCLLFRYPTMEGSFVIAAPLILSILSKPKKLDCRFLKPMADYFDFETAFEFTDADIREMLKTTDKRFILASQPHGVLSFCGICSLAVCDPDIGQIKTATASVVHQTPILKNVMGIFGLVDASRKSMQRHFQNKGIDGCLVLYVGGIAELFKSSPVEERLFLSQRKGFIKLALKEGVDVIPAYLFGNTSVLSVLKHGPLADLSRKLQVSLTYMWGKYYLPIPRDEKCLYARAKPMGLPHIPDPTDEDVDKWHAKYCEEVKRLFNTYKEKVPAYKHKKLYID</sequence>
<evidence type="ECO:0000256" key="4">
    <source>
        <dbReference type="ARBA" id="ARBA00005420"/>
    </source>
</evidence>
<proteinExistence type="inferred from homology"/>
<evidence type="ECO:0000256" key="5">
    <source>
        <dbReference type="ARBA" id="ARBA00022516"/>
    </source>
</evidence>
<evidence type="ECO:0000256" key="3">
    <source>
        <dbReference type="ARBA" id="ARBA00005189"/>
    </source>
</evidence>
<keyword evidence="10 14" id="KW-1133">Transmembrane helix</keyword>
<name>A0A9N8DFC9_9STRA</name>
<dbReference type="PANTHER" id="PTHR12317">
    <property type="entry name" value="DIACYLGLYCEROL O-ACYLTRANSFERASE"/>
    <property type="match status" value="1"/>
</dbReference>
<evidence type="ECO:0000256" key="2">
    <source>
        <dbReference type="ARBA" id="ARBA00004771"/>
    </source>
</evidence>
<dbReference type="InterPro" id="IPR007130">
    <property type="entry name" value="DAGAT"/>
</dbReference>
<dbReference type="OrthoDB" id="264532at2759"/>
<comment type="similarity">
    <text evidence="4 14">Belongs to the diacylglycerol acyltransferase family.</text>
</comment>
<evidence type="ECO:0000256" key="1">
    <source>
        <dbReference type="ARBA" id="ARBA00004477"/>
    </source>
</evidence>
<evidence type="ECO:0000256" key="6">
    <source>
        <dbReference type="ARBA" id="ARBA00022679"/>
    </source>
</evidence>
<dbReference type="GO" id="GO:0019432">
    <property type="term" value="P:triglyceride biosynthetic process"/>
    <property type="evidence" value="ECO:0007669"/>
    <property type="project" value="TreeGrafter"/>
</dbReference>
<accession>A0A9N8DFC9</accession>
<feature type="transmembrane region" description="Helical" evidence="14">
    <location>
        <begin position="40"/>
        <end position="63"/>
    </location>
</feature>
<evidence type="ECO:0000256" key="9">
    <source>
        <dbReference type="ARBA" id="ARBA00022824"/>
    </source>
</evidence>
<keyword evidence="16" id="KW-1185">Reference proteome</keyword>
<keyword evidence="5" id="KW-0444">Lipid biosynthesis</keyword>
<keyword evidence="12 14" id="KW-0472">Membrane</keyword>
<evidence type="ECO:0000256" key="10">
    <source>
        <dbReference type="ARBA" id="ARBA00022989"/>
    </source>
</evidence>